<reference evidence="2" key="1">
    <citation type="submission" date="2018-05" db="EMBL/GenBank/DDBJ databases">
        <authorList>
            <person name="Lanie J.A."/>
            <person name="Ng W.-L."/>
            <person name="Kazmierczak K.M."/>
            <person name="Andrzejewski T.M."/>
            <person name="Davidsen T.M."/>
            <person name="Wayne K.J."/>
            <person name="Tettelin H."/>
            <person name="Glass J.I."/>
            <person name="Rusch D."/>
            <person name="Podicherti R."/>
            <person name="Tsui H.-C.T."/>
            <person name="Winkler M.E."/>
        </authorList>
    </citation>
    <scope>NUCLEOTIDE SEQUENCE</scope>
</reference>
<gene>
    <name evidence="2" type="ORF">METZ01_LOCUS88235</name>
</gene>
<dbReference type="NCBIfam" id="TIGR04514">
    <property type="entry name" value="GWxTD_dom"/>
    <property type="match status" value="1"/>
</dbReference>
<organism evidence="2">
    <name type="scientific">marine metagenome</name>
    <dbReference type="NCBI Taxonomy" id="408172"/>
    <lineage>
        <taxon>unclassified sequences</taxon>
        <taxon>metagenomes</taxon>
        <taxon>ecological metagenomes</taxon>
    </lineage>
</organism>
<dbReference type="EMBL" id="UINC01007853">
    <property type="protein sequence ID" value="SVA35381.1"/>
    <property type="molecule type" value="Genomic_DNA"/>
</dbReference>
<accession>A0A381V5V7</accession>
<evidence type="ECO:0000313" key="2">
    <source>
        <dbReference type="EMBL" id="SVA35381.1"/>
    </source>
</evidence>
<sequence length="424" mass="49430">MEKRSIRNIVLLFTLSTLIWCDQRENPSTFRKKNRENIERFSLVPFAKATSIDSIEVTAFIEIPFYTLQFIKMPGGFIATYEASIALNHKNGGQVGHKTWVDSIKVSDYQSTKSTIKNRKHYINFLVSKNKYVLIGELYDRDTRKKGMLEKKLNYNQYKKLPSFLEPVFALKLEGEWGFESGECPIVGHRIREIDKGVSVYISGFIEEGSYVIDMGLESNIGKINLSPIISDVGEKSAFQHKFHIAPEHLQSLKVLIFVKLSQNGKVARKEKTLTIYRPGVSNFVNDINQAIKQMKYILTNQERSEIKGKNRKEVEKLFFHFWKRRDPTPETEYNELMDEYFGRIAYTNEHFDTSWRPGWETDPGMIYILFGVPDEVQRTNPRGSSSSIYQIWHYYRINKQFVFKDQNGFGDYRLETPFIGATY</sequence>
<proteinExistence type="predicted"/>
<dbReference type="Pfam" id="PF20094">
    <property type="entry name" value="GWxTD_dom"/>
    <property type="match status" value="1"/>
</dbReference>
<dbReference type="InterPro" id="IPR030959">
    <property type="entry name" value="GWxTD_dom"/>
</dbReference>
<protein>
    <recommendedName>
        <fullName evidence="1">GWxTD domain-containing protein</fullName>
    </recommendedName>
</protein>
<feature type="domain" description="GWxTD" evidence="1">
    <location>
        <begin position="285"/>
        <end position="404"/>
    </location>
</feature>
<dbReference type="AlphaFoldDB" id="A0A381V5V7"/>
<name>A0A381V5V7_9ZZZZ</name>
<evidence type="ECO:0000259" key="1">
    <source>
        <dbReference type="Pfam" id="PF20094"/>
    </source>
</evidence>